<gene>
    <name evidence="2" type="ORF">QBC35DRAFT_453998</name>
</gene>
<feature type="compositionally biased region" description="Low complexity" evidence="1">
    <location>
        <begin position="492"/>
        <end position="510"/>
    </location>
</feature>
<feature type="compositionally biased region" description="Basic and acidic residues" evidence="1">
    <location>
        <begin position="577"/>
        <end position="589"/>
    </location>
</feature>
<feature type="region of interest" description="Disordered" evidence="1">
    <location>
        <begin position="409"/>
        <end position="429"/>
    </location>
</feature>
<feature type="region of interest" description="Disordered" evidence="1">
    <location>
        <begin position="251"/>
        <end position="275"/>
    </location>
</feature>
<dbReference type="Proteomes" id="UP001302126">
    <property type="component" value="Unassembled WGS sequence"/>
</dbReference>
<dbReference type="EMBL" id="MU864442">
    <property type="protein sequence ID" value="KAK4185695.1"/>
    <property type="molecule type" value="Genomic_DNA"/>
</dbReference>
<feature type="region of interest" description="Disordered" evidence="1">
    <location>
        <begin position="344"/>
        <end position="397"/>
    </location>
</feature>
<evidence type="ECO:0000313" key="2">
    <source>
        <dbReference type="EMBL" id="KAK4185695.1"/>
    </source>
</evidence>
<protein>
    <submittedName>
        <fullName evidence="2">Uncharacterized protein</fullName>
    </submittedName>
</protein>
<feature type="compositionally biased region" description="Basic and acidic residues" evidence="1">
    <location>
        <begin position="607"/>
        <end position="629"/>
    </location>
</feature>
<keyword evidence="3" id="KW-1185">Reference proteome</keyword>
<feature type="compositionally biased region" description="Basic and acidic residues" evidence="1">
    <location>
        <begin position="187"/>
        <end position="201"/>
    </location>
</feature>
<feature type="compositionally biased region" description="Pro residues" evidence="1">
    <location>
        <begin position="479"/>
        <end position="491"/>
    </location>
</feature>
<feature type="compositionally biased region" description="Low complexity" evidence="1">
    <location>
        <begin position="209"/>
        <end position="235"/>
    </location>
</feature>
<feature type="compositionally biased region" description="Basic residues" evidence="1">
    <location>
        <begin position="264"/>
        <end position="275"/>
    </location>
</feature>
<comment type="caution">
    <text evidence="2">The sequence shown here is derived from an EMBL/GenBank/DDBJ whole genome shotgun (WGS) entry which is preliminary data.</text>
</comment>
<reference evidence="2" key="2">
    <citation type="submission" date="2023-05" db="EMBL/GenBank/DDBJ databases">
        <authorList>
            <consortium name="Lawrence Berkeley National Laboratory"/>
            <person name="Steindorff A."/>
            <person name="Hensen N."/>
            <person name="Bonometti L."/>
            <person name="Westerberg I."/>
            <person name="Brannstrom I.O."/>
            <person name="Guillou S."/>
            <person name="Cros-Aarteil S."/>
            <person name="Calhoun S."/>
            <person name="Haridas S."/>
            <person name="Kuo A."/>
            <person name="Mondo S."/>
            <person name="Pangilinan J."/>
            <person name="Riley R."/>
            <person name="Labutti K."/>
            <person name="Andreopoulos B."/>
            <person name="Lipzen A."/>
            <person name="Chen C."/>
            <person name="Yanf M."/>
            <person name="Daum C."/>
            <person name="Ng V."/>
            <person name="Clum A."/>
            <person name="Ohm R."/>
            <person name="Martin F."/>
            <person name="Silar P."/>
            <person name="Natvig D."/>
            <person name="Lalanne C."/>
            <person name="Gautier V."/>
            <person name="Ament-Velasquez S.L."/>
            <person name="Kruys A."/>
            <person name="Hutchinson M.I."/>
            <person name="Powell A.J."/>
            <person name="Barry K."/>
            <person name="Miller A.N."/>
            <person name="Grigoriev I.V."/>
            <person name="Debuchy R."/>
            <person name="Gladieux P."/>
            <person name="Thoren M.H."/>
            <person name="Johannesson H."/>
        </authorList>
    </citation>
    <scope>NUCLEOTIDE SEQUENCE</scope>
    <source>
        <strain evidence="2">PSN309</strain>
    </source>
</reference>
<organism evidence="2 3">
    <name type="scientific">Podospora australis</name>
    <dbReference type="NCBI Taxonomy" id="1536484"/>
    <lineage>
        <taxon>Eukaryota</taxon>
        <taxon>Fungi</taxon>
        <taxon>Dikarya</taxon>
        <taxon>Ascomycota</taxon>
        <taxon>Pezizomycotina</taxon>
        <taxon>Sordariomycetes</taxon>
        <taxon>Sordariomycetidae</taxon>
        <taxon>Sordariales</taxon>
        <taxon>Podosporaceae</taxon>
        <taxon>Podospora</taxon>
    </lineage>
</organism>
<feature type="compositionally biased region" description="Basic and acidic residues" evidence="1">
    <location>
        <begin position="99"/>
        <end position="109"/>
    </location>
</feature>
<sequence length="672" mass="75090">MVLQSAIRKLGISRYEAAELQGYIERLLDEESTTSSNEPPLEYILIRRCQRNWKYLRIWKEESVATVENTFRECVKAVREGLSLVSFATTSGATTTGYELRRSGNRDSEIGSNNSNRILNRIPNERPEGRFASKSSEPIAPIQSQARNIARPGIRTDLSPWAPRFNQIPTHEGPQDEVSSHYSAPSRPRDQRYPPSVDHKYFSLPARVSNSRSQSSLNSAYHESSNGSSPIISPGFLLQPPQELPRAAAMDSELPPYPNYSTHVHLHRERSRRSRREARTWFPKVQPVSGLHNPIIISQHGNNHIAMTAVFDSTDVSTYLSYPDGPWEPQCGSAVPAPLKTSGITRRNAVRSRSRSISDAATSNPAADHLRGRRSSTIYTSGGPSRPPPSCSANTGLNRFHHTTTLTVSDLGSSSANNSDDPPTLPSANPLTLLEETLLQFLHVDEDEHNRMQDRPQMFNDNIAGGSNSNSRMPRRKPLPPGTRIPPPPFPSSFLDSASSSGSGSGSDPSFNAHPILYGPSYTFHPPQQNFETPREPFTRRANCTKRPTNSRTFDPAPTPLQRSQSARVHRQPSQRRNSDAIEEVDRTRRSQSSPCSRRGSITHHQAGPERDREVVRDHPRINSEDRIRTATASAYRDLERRHSGRQRKRSRSRSRSGVTANLKKIFCCNSS</sequence>
<reference evidence="2" key="1">
    <citation type="journal article" date="2023" name="Mol. Phylogenet. Evol.">
        <title>Genome-scale phylogeny and comparative genomics of the fungal order Sordariales.</title>
        <authorList>
            <person name="Hensen N."/>
            <person name="Bonometti L."/>
            <person name="Westerberg I."/>
            <person name="Brannstrom I.O."/>
            <person name="Guillou S."/>
            <person name="Cros-Aarteil S."/>
            <person name="Calhoun S."/>
            <person name="Haridas S."/>
            <person name="Kuo A."/>
            <person name="Mondo S."/>
            <person name="Pangilinan J."/>
            <person name="Riley R."/>
            <person name="LaButti K."/>
            <person name="Andreopoulos B."/>
            <person name="Lipzen A."/>
            <person name="Chen C."/>
            <person name="Yan M."/>
            <person name="Daum C."/>
            <person name="Ng V."/>
            <person name="Clum A."/>
            <person name="Steindorff A."/>
            <person name="Ohm R.A."/>
            <person name="Martin F."/>
            <person name="Silar P."/>
            <person name="Natvig D.O."/>
            <person name="Lalanne C."/>
            <person name="Gautier V."/>
            <person name="Ament-Velasquez S.L."/>
            <person name="Kruys A."/>
            <person name="Hutchinson M.I."/>
            <person name="Powell A.J."/>
            <person name="Barry K."/>
            <person name="Miller A.N."/>
            <person name="Grigoriev I.V."/>
            <person name="Debuchy R."/>
            <person name="Gladieux P."/>
            <person name="Hiltunen Thoren M."/>
            <person name="Johannesson H."/>
        </authorList>
    </citation>
    <scope>NUCLEOTIDE SEQUENCE</scope>
    <source>
        <strain evidence="2">PSN309</strain>
    </source>
</reference>
<feature type="compositionally biased region" description="Basic residues" evidence="1">
    <location>
        <begin position="643"/>
        <end position="655"/>
    </location>
</feature>
<name>A0AAN7AH99_9PEZI</name>
<feature type="compositionally biased region" description="Polar residues" evidence="1">
    <location>
        <begin position="355"/>
        <end position="365"/>
    </location>
</feature>
<proteinExistence type="predicted"/>
<feature type="region of interest" description="Disordered" evidence="1">
    <location>
        <begin position="452"/>
        <end position="659"/>
    </location>
</feature>
<evidence type="ECO:0000313" key="3">
    <source>
        <dbReference type="Proteomes" id="UP001302126"/>
    </source>
</evidence>
<feature type="region of interest" description="Disordered" evidence="1">
    <location>
        <begin position="98"/>
        <end position="239"/>
    </location>
</feature>
<accession>A0AAN7AH99</accession>
<dbReference type="AlphaFoldDB" id="A0AAN7AH99"/>
<evidence type="ECO:0000256" key="1">
    <source>
        <dbReference type="SAM" id="MobiDB-lite"/>
    </source>
</evidence>